<gene>
    <name evidence="2" type="ORF">HHI36_001966</name>
</gene>
<dbReference type="EMBL" id="JABFTP020000185">
    <property type="protein sequence ID" value="KAL3287496.1"/>
    <property type="molecule type" value="Genomic_DNA"/>
</dbReference>
<evidence type="ECO:0000313" key="2">
    <source>
        <dbReference type="EMBL" id="KAL3287496.1"/>
    </source>
</evidence>
<evidence type="ECO:0000313" key="3">
    <source>
        <dbReference type="Proteomes" id="UP001516400"/>
    </source>
</evidence>
<evidence type="ECO:0000256" key="1">
    <source>
        <dbReference type="SAM" id="SignalP"/>
    </source>
</evidence>
<organism evidence="2 3">
    <name type="scientific">Cryptolaemus montrouzieri</name>
    <dbReference type="NCBI Taxonomy" id="559131"/>
    <lineage>
        <taxon>Eukaryota</taxon>
        <taxon>Metazoa</taxon>
        <taxon>Ecdysozoa</taxon>
        <taxon>Arthropoda</taxon>
        <taxon>Hexapoda</taxon>
        <taxon>Insecta</taxon>
        <taxon>Pterygota</taxon>
        <taxon>Neoptera</taxon>
        <taxon>Endopterygota</taxon>
        <taxon>Coleoptera</taxon>
        <taxon>Polyphaga</taxon>
        <taxon>Cucujiformia</taxon>
        <taxon>Coccinelloidea</taxon>
        <taxon>Coccinellidae</taxon>
        <taxon>Scymninae</taxon>
        <taxon>Scymnini</taxon>
        <taxon>Cryptolaemus</taxon>
    </lineage>
</organism>
<keyword evidence="3" id="KW-1185">Reference proteome</keyword>
<accession>A0ABD2P9Y5</accession>
<protein>
    <submittedName>
        <fullName evidence="2">Uncharacterized protein</fullName>
    </submittedName>
</protein>
<feature type="chain" id="PRO_5044787061" evidence="1">
    <location>
        <begin position="19"/>
        <end position="89"/>
    </location>
</feature>
<reference evidence="2 3" key="1">
    <citation type="journal article" date="2021" name="BMC Biol.">
        <title>Horizontally acquired antibacterial genes associated with adaptive radiation of ladybird beetles.</title>
        <authorList>
            <person name="Li H.S."/>
            <person name="Tang X.F."/>
            <person name="Huang Y.H."/>
            <person name="Xu Z.Y."/>
            <person name="Chen M.L."/>
            <person name="Du X.Y."/>
            <person name="Qiu B.Y."/>
            <person name="Chen P.T."/>
            <person name="Zhang W."/>
            <person name="Slipinski A."/>
            <person name="Escalona H.E."/>
            <person name="Waterhouse R.M."/>
            <person name="Zwick A."/>
            <person name="Pang H."/>
        </authorList>
    </citation>
    <scope>NUCLEOTIDE SEQUENCE [LARGE SCALE GENOMIC DNA]</scope>
    <source>
        <strain evidence="2">SYSU2018</strain>
    </source>
</reference>
<name>A0ABD2P9Y5_9CUCU</name>
<proteinExistence type="predicted"/>
<keyword evidence="1" id="KW-0732">Signal</keyword>
<dbReference type="Proteomes" id="UP001516400">
    <property type="component" value="Unassembled WGS sequence"/>
</dbReference>
<dbReference type="AlphaFoldDB" id="A0ABD2P9Y5"/>
<sequence>MKFLALLVVFAFMAAVNCGLVTPVVKTTLYPGGGYVAEEKVLPIEPAARLAPITYGSVLAPFNYQSYYKSILPYYPYEIHTNYLGEIVP</sequence>
<feature type="signal peptide" evidence="1">
    <location>
        <begin position="1"/>
        <end position="18"/>
    </location>
</feature>
<comment type="caution">
    <text evidence="2">The sequence shown here is derived from an EMBL/GenBank/DDBJ whole genome shotgun (WGS) entry which is preliminary data.</text>
</comment>